<dbReference type="Proteomes" id="UP000023435">
    <property type="component" value="Unassembled WGS sequence"/>
</dbReference>
<gene>
    <name evidence="3" type="ORF">AZ78_2816</name>
</gene>
<organism evidence="3 4">
    <name type="scientific">Lysobacter capsici AZ78</name>
    <dbReference type="NCBI Taxonomy" id="1444315"/>
    <lineage>
        <taxon>Bacteria</taxon>
        <taxon>Pseudomonadati</taxon>
        <taxon>Pseudomonadota</taxon>
        <taxon>Gammaproteobacteria</taxon>
        <taxon>Lysobacterales</taxon>
        <taxon>Lysobacteraceae</taxon>
        <taxon>Lysobacter</taxon>
    </lineage>
</organism>
<accession>A0A108U9Y7</accession>
<keyword evidence="4" id="KW-1185">Reference proteome</keyword>
<feature type="compositionally biased region" description="Basic and acidic residues" evidence="1">
    <location>
        <begin position="268"/>
        <end position="282"/>
    </location>
</feature>
<comment type="caution">
    <text evidence="3">The sequence shown here is derived from an EMBL/GenBank/DDBJ whole genome shotgun (WGS) entry which is preliminary data.</text>
</comment>
<evidence type="ECO:0000313" key="4">
    <source>
        <dbReference type="Proteomes" id="UP000023435"/>
    </source>
</evidence>
<dbReference type="AlphaFoldDB" id="A0A108U9Y7"/>
<feature type="region of interest" description="Disordered" evidence="1">
    <location>
        <begin position="256"/>
        <end position="290"/>
    </location>
</feature>
<dbReference type="Pfam" id="PF20410">
    <property type="entry name" value="X-Tfes_XVIPCD"/>
    <property type="match status" value="1"/>
</dbReference>
<dbReference type="EMBL" id="JAJA02000001">
    <property type="protein sequence ID" value="KWS05265.1"/>
    <property type="molecule type" value="Genomic_DNA"/>
</dbReference>
<sequence>MFGTLAHEIGHDRYNTGSVPFTGRTGDEYVQYRAELEADAIFNAFPIFRDLEKLPEFDGNKPFGSIGYLNEVELGALYGDWKSGRVDDAAAVKQIAAKVADAPYTLNNPPADMNHDGIVTHRDAYLRDYARYIAPKLQSSLDSPMTPADPKHPDNGLFEHLRGQVRALDQQSGKGWDDRSERLSASALVMAKEKGFSVLDHPQLAFNQRTEQLGAGEMLHLFRQGPHASPDPHANRSHMPTAEALSVPVEQRYREAEAIGLAQAEQTRSARQEFARGPDEAGKSGPKFSG</sequence>
<reference evidence="3 4" key="1">
    <citation type="journal article" date="2014" name="Genome Announc.">
        <title>Draft Genome Sequence of Lysobacter capsici AZ78, a Bacterium Antagonistic to Plant-Pathogenic Oomycetes.</title>
        <authorList>
            <person name="Puopolo G."/>
            <person name="Sonego P."/>
            <person name="Engelen K."/>
            <person name="Pertot I."/>
        </authorList>
    </citation>
    <scope>NUCLEOTIDE SEQUENCE [LARGE SCALE GENOMIC DNA]</scope>
    <source>
        <strain evidence="3 4">AZ78</strain>
    </source>
</reference>
<feature type="domain" description="X-Tfes XVIPCD" evidence="2">
    <location>
        <begin position="149"/>
        <end position="257"/>
    </location>
</feature>
<dbReference type="InterPro" id="IPR046519">
    <property type="entry name" value="X-Tfes_XVIPCD"/>
</dbReference>
<protein>
    <recommendedName>
        <fullName evidence="2">X-Tfes XVIPCD domain-containing protein</fullName>
    </recommendedName>
</protein>
<proteinExistence type="predicted"/>
<evidence type="ECO:0000313" key="3">
    <source>
        <dbReference type="EMBL" id="KWS05265.1"/>
    </source>
</evidence>
<name>A0A108U9Y7_9GAMM</name>
<evidence type="ECO:0000259" key="2">
    <source>
        <dbReference type="Pfam" id="PF20410"/>
    </source>
</evidence>
<evidence type="ECO:0000256" key="1">
    <source>
        <dbReference type="SAM" id="MobiDB-lite"/>
    </source>
</evidence>